<dbReference type="GO" id="GO:0006270">
    <property type="term" value="P:DNA replication initiation"/>
    <property type="evidence" value="ECO:0007669"/>
    <property type="project" value="TreeGrafter"/>
</dbReference>
<dbReference type="GO" id="GO:0005656">
    <property type="term" value="C:nuclear pre-replicative complex"/>
    <property type="evidence" value="ECO:0007669"/>
    <property type="project" value="TreeGrafter"/>
</dbReference>
<dbReference type="OrthoDB" id="10265211at2759"/>
<evidence type="ECO:0000259" key="1">
    <source>
        <dbReference type="Pfam" id="PF07034"/>
    </source>
</evidence>
<dbReference type="PANTHER" id="PTHR12748">
    <property type="entry name" value="ORIGIN RECOGNITION COMPLEX SUBUNIT 3"/>
    <property type="match status" value="1"/>
</dbReference>
<reference evidence="2 3" key="1">
    <citation type="journal article" date="2014" name="Nature">
        <title>The genome of the recently domesticated crop plant sugar beet (Beta vulgaris).</title>
        <authorList>
            <person name="Dohm J.C."/>
            <person name="Minoche A.E."/>
            <person name="Holtgrawe D."/>
            <person name="Capella-Gutierrez S."/>
            <person name="Zakrzewski F."/>
            <person name="Tafer H."/>
            <person name="Rupp O."/>
            <person name="Sorensen T.R."/>
            <person name="Stracke R."/>
            <person name="Reinhardt R."/>
            <person name="Goesmann A."/>
            <person name="Kraft T."/>
            <person name="Schulz B."/>
            <person name="Stadler P.F."/>
            <person name="Schmidt T."/>
            <person name="Gabaldon T."/>
            <person name="Lehrach H."/>
            <person name="Weisshaar B."/>
            <person name="Himmelbauer H."/>
        </authorList>
    </citation>
    <scope>NUCLEOTIDE SEQUENCE [LARGE SCALE GENOMIC DNA]</scope>
    <source>
        <tissue evidence="2">Taproot</tissue>
    </source>
</reference>
<dbReference type="InterPro" id="IPR020795">
    <property type="entry name" value="ORC3"/>
</dbReference>
<feature type="domain" description="Origin recognition complex subunit 3 N-terminal" evidence="1">
    <location>
        <begin position="13"/>
        <end position="146"/>
    </location>
</feature>
<dbReference type="Proteomes" id="UP000035740">
    <property type="component" value="Unassembled WGS sequence"/>
</dbReference>
<dbReference type="AlphaFoldDB" id="A0A0J7YM06"/>
<evidence type="ECO:0000313" key="2">
    <source>
        <dbReference type="EMBL" id="KMS64662.1"/>
    </source>
</evidence>
<dbReference type="GO" id="GO:0005664">
    <property type="term" value="C:nuclear origin of replication recognition complex"/>
    <property type="evidence" value="ECO:0007669"/>
    <property type="project" value="InterPro"/>
</dbReference>
<organism evidence="2 3">
    <name type="scientific">Beta vulgaris subsp. vulgaris</name>
    <name type="common">Beet</name>
    <dbReference type="NCBI Taxonomy" id="3555"/>
    <lineage>
        <taxon>Eukaryota</taxon>
        <taxon>Viridiplantae</taxon>
        <taxon>Streptophyta</taxon>
        <taxon>Embryophyta</taxon>
        <taxon>Tracheophyta</taxon>
        <taxon>Spermatophyta</taxon>
        <taxon>Magnoliopsida</taxon>
        <taxon>eudicotyledons</taxon>
        <taxon>Gunneridae</taxon>
        <taxon>Pentapetalae</taxon>
        <taxon>Caryophyllales</taxon>
        <taxon>Chenopodiaceae</taxon>
        <taxon>Betoideae</taxon>
        <taxon>Beta</taxon>
    </lineage>
</organism>
<protein>
    <recommendedName>
        <fullName evidence="1">Origin recognition complex subunit 3 N-terminal domain-containing protein</fullName>
    </recommendedName>
</protein>
<dbReference type="Gramene" id="KMS64662">
    <property type="protein sequence ID" value="KMS64662"/>
    <property type="gene ID" value="BVRB_017960"/>
</dbReference>
<keyword evidence="3" id="KW-1185">Reference proteome</keyword>
<name>A0A0J7YM06_BETVV</name>
<gene>
    <name evidence="2" type="ORF">BVRB_017960</name>
</gene>
<dbReference type="GO" id="GO:0031261">
    <property type="term" value="C:DNA replication preinitiation complex"/>
    <property type="evidence" value="ECO:0007669"/>
    <property type="project" value="TreeGrafter"/>
</dbReference>
<evidence type="ECO:0000313" key="3">
    <source>
        <dbReference type="Proteomes" id="UP000035740"/>
    </source>
</evidence>
<accession>A0A0J7YM06</accession>
<proteinExistence type="predicted"/>
<sequence>CLLRKFMMMTLDDADMSILASWYCGQSECMPVVIIIEDMERCCASVLSDFILMLSKWVVKIPVILVMGIATTLDAPGNILSSNALLCIRTSKFILGSPFQRMDAIVETVLLRPCSWFNVGHKVALFMRDYFLKHDGTLTSFIRALK</sequence>
<feature type="non-terminal residue" evidence="2">
    <location>
        <position position="1"/>
    </location>
</feature>
<dbReference type="GO" id="GO:0003688">
    <property type="term" value="F:DNA replication origin binding"/>
    <property type="evidence" value="ECO:0007669"/>
    <property type="project" value="TreeGrafter"/>
</dbReference>
<dbReference type="InterPro" id="IPR045667">
    <property type="entry name" value="ORC3_N"/>
</dbReference>
<dbReference type="eggNOG" id="KOG2538">
    <property type="taxonomic scope" value="Eukaryota"/>
</dbReference>
<feature type="non-terminal residue" evidence="2">
    <location>
        <position position="146"/>
    </location>
</feature>
<dbReference type="PANTHER" id="PTHR12748:SF0">
    <property type="entry name" value="ORIGIN RECOGNITION COMPLEX SUBUNIT 3"/>
    <property type="match status" value="1"/>
</dbReference>
<dbReference type="EMBL" id="KQ125994">
    <property type="protein sequence ID" value="KMS64662.1"/>
    <property type="molecule type" value="Genomic_DNA"/>
</dbReference>
<dbReference type="CDD" id="cd20704">
    <property type="entry name" value="Orc3"/>
    <property type="match status" value="1"/>
</dbReference>
<dbReference type="Pfam" id="PF07034">
    <property type="entry name" value="ORC3_N"/>
    <property type="match status" value="1"/>
</dbReference>